<comment type="similarity">
    <text evidence="1">Belongs to the type-I restriction system S methylase family.</text>
</comment>
<name>A0ABS9FEF1_9PSED</name>
<evidence type="ECO:0000256" key="2">
    <source>
        <dbReference type="ARBA" id="ARBA00022747"/>
    </source>
</evidence>
<dbReference type="Proteomes" id="UP000814003">
    <property type="component" value="Unassembled WGS sequence"/>
</dbReference>
<dbReference type="PANTHER" id="PTHR30408:SF12">
    <property type="entry name" value="TYPE I RESTRICTION ENZYME MJAVIII SPECIFICITY SUBUNIT"/>
    <property type="match status" value="1"/>
</dbReference>
<reference evidence="6 7" key="1">
    <citation type="submission" date="2019-11" db="EMBL/GenBank/DDBJ databases">
        <title>Epiphytic Pseudomonas syringae from cherry orchards.</title>
        <authorList>
            <person name="Hulin M.T."/>
        </authorList>
    </citation>
    <scope>NUCLEOTIDE SEQUENCE [LARGE SCALE GENOMIC DNA]</scope>
    <source>
        <strain evidence="6 7">PA-6-5B</strain>
    </source>
</reference>
<dbReference type="Pfam" id="PF01420">
    <property type="entry name" value="Methylase_S"/>
    <property type="match status" value="2"/>
</dbReference>
<protein>
    <recommendedName>
        <fullName evidence="5">Type I restriction modification DNA specificity domain-containing protein</fullName>
    </recommendedName>
</protein>
<evidence type="ECO:0000313" key="7">
    <source>
        <dbReference type="Proteomes" id="UP000814003"/>
    </source>
</evidence>
<dbReference type="SUPFAM" id="SSF116734">
    <property type="entry name" value="DNA methylase specificity domain"/>
    <property type="match status" value="2"/>
</dbReference>
<dbReference type="InterPro" id="IPR044946">
    <property type="entry name" value="Restrct_endonuc_typeI_TRD_sf"/>
</dbReference>
<feature type="coiled-coil region" evidence="4">
    <location>
        <begin position="157"/>
        <end position="191"/>
    </location>
</feature>
<feature type="domain" description="Type I restriction modification DNA specificity" evidence="5">
    <location>
        <begin position="202"/>
        <end position="360"/>
    </location>
</feature>
<feature type="domain" description="Type I restriction modification DNA specificity" evidence="5">
    <location>
        <begin position="3"/>
        <end position="165"/>
    </location>
</feature>
<dbReference type="CDD" id="cd16961">
    <property type="entry name" value="RMtype1_S_TRD-CR_like"/>
    <property type="match status" value="1"/>
</dbReference>
<dbReference type="InterPro" id="IPR000055">
    <property type="entry name" value="Restrct_endonuc_typeI_TRD"/>
</dbReference>
<evidence type="ECO:0000256" key="3">
    <source>
        <dbReference type="ARBA" id="ARBA00023125"/>
    </source>
</evidence>
<evidence type="ECO:0000313" key="6">
    <source>
        <dbReference type="EMBL" id="MCF5109893.1"/>
    </source>
</evidence>
<accession>A0ABS9FEF1</accession>
<proteinExistence type="inferred from homology"/>
<dbReference type="Gene3D" id="3.90.220.20">
    <property type="entry name" value="DNA methylase specificity domains"/>
    <property type="match status" value="2"/>
</dbReference>
<dbReference type="PANTHER" id="PTHR30408">
    <property type="entry name" value="TYPE-1 RESTRICTION ENZYME ECOKI SPECIFICITY PROTEIN"/>
    <property type="match status" value="1"/>
</dbReference>
<gene>
    <name evidence="6" type="ORF">GIW56_24000</name>
</gene>
<evidence type="ECO:0000256" key="4">
    <source>
        <dbReference type="SAM" id="Coils"/>
    </source>
</evidence>
<keyword evidence="3" id="KW-0238">DNA-binding</keyword>
<dbReference type="EMBL" id="WKED01000061">
    <property type="protein sequence ID" value="MCF5109893.1"/>
    <property type="molecule type" value="Genomic_DNA"/>
</dbReference>
<comment type="caution">
    <text evidence="6">The sequence shown here is derived from an EMBL/GenBank/DDBJ whole genome shotgun (WGS) entry which is preliminary data.</text>
</comment>
<dbReference type="CDD" id="cd17249">
    <property type="entry name" value="RMtype1_S_EcoR124I-TRD2-CR2_like"/>
    <property type="match status" value="1"/>
</dbReference>
<keyword evidence="4" id="KW-0175">Coiled coil</keyword>
<keyword evidence="2" id="KW-0680">Restriction system</keyword>
<dbReference type="InterPro" id="IPR052021">
    <property type="entry name" value="Type-I_RS_S_subunit"/>
</dbReference>
<evidence type="ECO:0000259" key="5">
    <source>
        <dbReference type="Pfam" id="PF01420"/>
    </source>
</evidence>
<sequence length="390" mass="43345">MRTVKLADCCKFFSGGTPTKGKNDYWNGEIPWFSPKDIKSFELVASQDRISEIAVRESATRLVKPGTILVVGRSGVLAHTLPIGIVRQPSTFNQDIKAIVPSDDYDPEYVALYLTSRQSFVLKEGVKRGPTVHSLISDFIEELEIPDIPIDHQRQIAARLKAQLAVVETARQAAQAQLREINVALNRAIESQIVDAISSSEETVKLGDVSKITAKLVQPKQDNFANLPHVSAENIESLTGRLLNIRSAKEDGMTSGKYLFDAGDILYSKLRPYLRKVAKPDFDGLCSADMYPIKTDESVLSMDFLKLLLTSNFFTDYANEKSARSRMPKLNREQLFDFEFSLPSLEKQSQCVALIGSFLALSEQASKAAKSILKDINLLPKKILAQAFEV</sequence>
<organism evidence="6 7">
    <name type="scientific">Pseudomonas gessardii</name>
    <dbReference type="NCBI Taxonomy" id="78544"/>
    <lineage>
        <taxon>Bacteria</taxon>
        <taxon>Pseudomonadati</taxon>
        <taxon>Pseudomonadota</taxon>
        <taxon>Gammaproteobacteria</taxon>
        <taxon>Pseudomonadales</taxon>
        <taxon>Pseudomonadaceae</taxon>
        <taxon>Pseudomonas</taxon>
    </lineage>
</organism>
<keyword evidence="7" id="KW-1185">Reference proteome</keyword>
<evidence type="ECO:0000256" key="1">
    <source>
        <dbReference type="ARBA" id="ARBA00010923"/>
    </source>
</evidence>
<dbReference type="RefSeq" id="WP_236384455.1">
    <property type="nucleotide sequence ID" value="NZ_WKED01000061.1"/>
</dbReference>